<name>A0A936YVR4_9HYPH</name>
<dbReference type="RefSeq" id="WP_201663292.1">
    <property type="nucleotide sequence ID" value="NZ_JAEQNC010000015.1"/>
</dbReference>
<protein>
    <recommendedName>
        <fullName evidence="4">5-formyltetrahydrofolate cyclo-ligase</fullName>
        <ecNumber evidence="4">6.3.3.2</ecNumber>
    </recommendedName>
</protein>
<dbReference type="AlphaFoldDB" id="A0A936YVR4"/>
<evidence type="ECO:0000256" key="3">
    <source>
        <dbReference type="ARBA" id="ARBA00022840"/>
    </source>
</evidence>
<comment type="catalytic activity">
    <reaction evidence="4">
        <text>(6S)-5-formyl-5,6,7,8-tetrahydrofolate + ATP = (6R)-5,10-methenyltetrahydrofolate + ADP + phosphate</text>
        <dbReference type="Rhea" id="RHEA:10488"/>
        <dbReference type="ChEBI" id="CHEBI:30616"/>
        <dbReference type="ChEBI" id="CHEBI:43474"/>
        <dbReference type="ChEBI" id="CHEBI:57455"/>
        <dbReference type="ChEBI" id="CHEBI:57457"/>
        <dbReference type="ChEBI" id="CHEBI:456216"/>
        <dbReference type="EC" id="6.3.3.2"/>
    </reaction>
</comment>
<reference evidence="5" key="1">
    <citation type="submission" date="2021-01" db="EMBL/GenBank/DDBJ databases">
        <title>Rhizobium sp. strain KVB221 16S ribosomal RNA gene Genome sequencing and assembly.</title>
        <authorList>
            <person name="Kang M."/>
        </authorList>
    </citation>
    <scope>NUCLEOTIDE SEQUENCE</scope>
    <source>
        <strain evidence="5">KVB221</strain>
    </source>
</reference>
<dbReference type="InterPro" id="IPR002698">
    <property type="entry name" value="FTHF_cligase"/>
</dbReference>
<proteinExistence type="inferred from homology"/>
<evidence type="ECO:0000313" key="6">
    <source>
        <dbReference type="Proteomes" id="UP000633219"/>
    </source>
</evidence>
<dbReference type="SUPFAM" id="SSF100950">
    <property type="entry name" value="NagB/RpiA/CoA transferase-like"/>
    <property type="match status" value="1"/>
</dbReference>
<evidence type="ECO:0000256" key="1">
    <source>
        <dbReference type="ARBA" id="ARBA00010638"/>
    </source>
</evidence>
<dbReference type="GO" id="GO:0046872">
    <property type="term" value="F:metal ion binding"/>
    <property type="evidence" value="ECO:0007669"/>
    <property type="project" value="UniProtKB-KW"/>
</dbReference>
<dbReference type="PANTHER" id="PTHR23407">
    <property type="entry name" value="ATPASE INHIBITOR/5-FORMYLTETRAHYDROFOLATE CYCLO-LIGASE"/>
    <property type="match status" value="1"/>
</dbReference>
<dbReference type="EMBL" id="JAEQNC010000015">
    <property type="protein sequence ID" value="MBL0374746.1"/>
    <property type="molecule type" value="Genomic_DNA"/>
</dbReference>
<keyword evidence="3 4" id="KW-0067">ATP-binding</keyword>
<comment type="caution">
    <text evidence="5">The sequence shown here is derived from an EMBL/GenBank/DDBJ whole genome shotgun (WGS) entry which is preliminary data.</text>
</comment>
<keyword evidence="2 4" id="KW-0547">Nucleotide-binding</keyword>
<dbReference type="EC" id="6.3.3.2" evidence="4"/>
<dbReference type="GO" id="GO:0005524">
    <property type="term" value="F:ATP binding"/>
    <property type="evidence" value="ECO:0007669"/>
    <property type="project" value="UniProtKB-KW"/>
</dbReference>
<dbReference type="Gene3D" id="3.40.50.10420">
    <property type="entry name" value="NagB/RpiA/CoA transferase-like"/>
    <property type="match status" value="1"/>
</dbReference>
<dbReference type="Proteomes" id="UP000633219">
    <property type="component" value="Unassembled WGS sequence"/>
</dbReference>
<dbReference type="GO" id="GO:0009396">
    <property type="term" value="P:folic acid-containing compound biosynthetic process"/>
    <property type="evidence" value="ECO:0007669"/>
    <property type="project" value="TreeGrafter"/>
</dbReference>
<evidence type="ECO:0000256" key="2">
    <source>
        <dbReference type="ARBA" id="ARBA00022741"/>
    </source>
</evidence>
<accession>A0A936YVR4</accession>
<evidence type="ECO:0000313" key="5">
    <source>
        <dbReference type="EMBL" id="MBL0374746.1"/>
    </source>
</evidence>
<keyword evidence="4" id="KW-0479">Metal-binding</keyword>
<gene>
    <name evidence="5" type="ORF">JJB09_22280</name>
</gene>
<dbReference type="GO" id="GO:0030272">
    <property type="term" value="F:5-formyltetrahydrofolate cyclo-ligase activity"/>
    <property type="evidence" value="ECO:0007669"/>
    <property type="project" value="UniProtKB-EC"/>
</dbReference>
<evidence type="ECO:0000256" key="4">
    <source>
        <dbReference type="RuleBase" id="RU361279"/>
    </source>
</evidence>
<keyword evidence="4" id="KW-0460">Magnesium</keyword>
<dbReference type="InterPro" id="IPR037171">
    <property type="entry name" value="NagB/RpiA_transferase-like"/>
</dbReference>
<keyword evidence="5" id="KW-0436">Ligase</keyword>
<organism evidence="5 6">
    <name type="scientific">Rhizobium setariae</name>
    <dbReference type="NCBI Taxonomy" id="2801340"/>
    <lineage>
        <taxon>Bacteria</taxon>
        <taxon>Pseudomonadati</taxon>
        <taxon>Pseudomonadota</taxon>
        <taxon>Alphaproteobacteria</taxon>
        <taxon>Hyphomicrobiales</taxon>
        <taxon>Rhizobiaceae</taxon>
        <taxon>Rhizobium/Agrobacterium group</taxon>
        <taxon>Rhizobium</taxon>
    </lineage>
</organism>
<dbReference type="Pfam" id="PF01812">
    <property type="entry name" value="5-FTHF_cyc-lig"/>
    <property type="match status" value="1"/>
</dbReference>
<comment type="cofactor">
    <cofactor evidence="4">
        <name>Mg(2+)</name>
        <dbReference type="ChEBI" id="CHEBI:18420"/>
    </cofactor>
</comment>
<dbReference type="NCBIfam" id="TIGR02727">
    <property type="entry name" value="MTHFS_bact"/>
    <property type="match status" value="1"/>
</dbReference>
<dbReference type="GO" id="GO:0035999">
    <property type="term" value="P:tetrahydrofolate interconversion"/>
    <property type="evidence" value="ECO:0007669"/>
    <property type="project" value="TreeGrafter"/>
</dbReference>
<dbReference type="PANTHER" id="PTHR23407:SF1">
    <property type="entry name" value="5-FORMYLTETRAHYDROFOLATE CYCLO-LIGASE"/>
    <property type="match status" value="1"/>
</dbReference>
<dbReference type="InterPro" id="IPR024185">
    <property type="entry name" value="FTHF_cligase-like_sf"/>
</dbReference>
<comment type="similarity">
    <text evidence="1 4">Belongs to the 5-formyltetrahydrofolate cyclo-ligase family.</text>
</comment>
<sequence length="226" mass="25118">MHRDDAEETEIECASPPCLISEVDPAYMGLEDPQAPQRIYAWRKIQRESMIAARLSLRAEVRTHHASLIASGLDQAIGEIEGKSISLYWPFRGEPDLRPWMESVTERGGTCLLPIVIEKRQPLIFKSWKKGEPLGRGVWNIPIPESGPEMVPDVVIAPLVGFDAGCYRLGYGGGFFDRTLAALPNRPLVIGVGYVQQRMPTIHPLAHDIPMDIIVTEQATVRRGIG</sequence>
<keyword evidence="6" id="KW-1185">Reference proteome</keyword>